<keyword evidence="1 6" id="KW-0597">Phosphoprotein</keyword>
<dbReference type="FunFam" id="3.40.50.2300:FF:000018">
    <property type="entry name" value="DNA-binding transcriptional regulator NtrC"/>
    <property type="match status" value="1"/>
</dbReference>
<evidence type="ECO:0000313" key="10">
    <source>
        <dbReference type="Proteomes" id="UP001229244"/>
    </source>
</evidence>
<dbReference type="Gene3D" id="3.40.50.2300">
    <property type="match status" value="1"/>
</dbReference>
<evidence type="ECO:0000259" key="8">
    <source>
        <dbReference type="PROSITE" id="PS50110"/>
    </source>
</evidence>
<dbReference type="GO" id="GO:0003677">
    <property type="term" value="F:DNA binding"/>
    <property type="evidence" value="ECO:0007669"/>
    <property type="project" value="UniProtKB-KW"/>
</dbReference>
<dbReference type="InterPro" id="IPR036388">
    <property type="entry name" value="WH-like_DNA-bd_sf"/>
</dbReference>
<keyword evidence="3" id="KW-0805">Transcription regulation</keyword>
<dbReference type="NCBIfam" id="NF006900">
    <property type="entry name" value="PRK09390.1"/>
    <property type="match status" value="1"/>
</dbReference>
<proteinExistence type="predicted"/>
<evidence type="ECO:0000256" key="3">
    <source>
        <dbReference type="ARBA" id="ARBA00023015"/>
    </source>
</evidence>
<dbReference type="Gene3D" id="1.10.10.10">
    <property type="entry name" value="Winged helix-like DNA-binding domain superfamily/Winged helix DNA-binding domain"/>
    <property type="match status" value="1"/>
</dbReference>
<keyword evidence="10" id="KW-1185">Reference proteome</keyword>
<dbReference type="GO" id="GO:0000160">
    <property type="term" value="P:phosphorelay signal transduction system"/>
    <property type="evidence" value="ECO:0007669"/>
    <property type="project" value="UniProtKB-KW"/>
</dbReference>
<dbReference type="InterPro" id="IPR000792">
    <property type="entry name" value="Tscrpt_reg_LuxR_C"/>
</dbReference>
<dbReference type="RefSeq" id="WP_306886579.1">
    <property type="nucleotide sequence ID" value="NZ_JAUSUL010000003.1"/>
</dbReference>
<dbReference type="PROSITE" id="PS50043">
    <property type="entry name" value="HTH_LUXR_2"/>
    <property type="match status" value="1"/>
</dbReference>
<dbReference type="Pfam" id="PF00072">
    <property type="entry name" value="Response_reg"/>
    <property type="match status" value="1"/>
</dbReference>
<protein>
    <submittedName>
        <fullName evidence="9">Two-component system response regulator FixJ</fullName>
    </submittedName>
</protein>
<evidence type="ECO:0000256" key="2">
    <source>
        <dbReference type="ARBA" id="ARBA00023012"/>
    </source>
</evidence>
<dbReference type="PANTHER" id="PTHR44688:SF16">
    <property type="entry name" value="DNA-BINDING TRANSCRIPTIONAL ACTIVATOR DEVR_DOSR"/>
    <property type="match status" value="1"/>
</dbReference>
<feature type="modified residue" description="4-aspartylphosphate" evidence="6">
    <location>
        <position position="52"/>
    </location>
</feature>
<comment type="caution">
    <text evidence="9">The sequence shown here is derived from an EMBL/GenBank/DDBJ whole genome shotgun (WGS) entry which is preliminary data.</text>
</comment>
<sequence length="210" mass="22850">MGLVHIIDDDESVRDALSMLLQQAGMRTAVHPSAGSFLDASSEGEFGCVVTDVRMPGMTGIDLLRKMSEIDRVVPVIIVTGHSDVPLAVEALKSGAFDFIEKPFDADRIVETVRAALDFREKARRSEETRAEVAGRMSSLTVREREVLEGLVAGHANKVIAQNLGISPRTVEIYRANVMHKLQASSLSELVRLSFVADGLLDADAAHRAR</sequence>
<dbReference type="GO" id="GO:0006355">
    <property type="term" value="P:regulation of DNA-templated transcription"/>
    <property type="evidence" value="ECO:0007669"/>
    <property type="project" value="InterPro"/>
</dbReference>
<evidence type="ECO:0000256" key="1">
    <source>
        <dbReference type="ARBA" id="ARBA00022553"/>
    </source>
</evidence>
<dbReference type="SMART" id="SM00421">
    <property type="entry name" value="HTH_LUXR"/>
    <property type="match status" value="1"/>
</dbReference>
<dbReference type="Pfam" id="PF00196">
    <property type="entry name" value="GerE"/>
    <property type="match status" value="1"/>
</dbReference>
<evidence type="ECO:0000256" key="6">
    <source>
        <dbReference type="PROSITE-ProRule" id="PRU00169"/>
    </source>
</evidence>
<evidence type="ECO:0000256" key="5">
    <source>
        <dbReference type="ARBA" id="ARBA00023163"/>
    </source>
</evidence>
<dbReference type="CDD" id="cd06170">
    <property type="entry name" value="LuxR_C_like"/>
    <property type="match status" value="1"/>
</dbReference>
<dbReference type="PROSITE" id="PS00622">
    <property type="entry name" value="HTH_LUXR_1"/>
    <property type="match status" value="1"/>
</dbReference>
<evidence type="ECO:0000313" key="9">
    <source>
        <dbReference type="EMBL" id="MDQ0316697.1"/>
    </source>
</evidence>
<dbReference type="EMBL" id="JAUSUL010000003">
    <property type="protein sequence ID" value="MDQ0316697.1"/>
    <property type="molecule type" value="Genomic_DNA"/>
</dbReference>
<name>A0AAE3VQW9_9HYPH</name>
<dbReference type="InterPro" id="IPR011006">
    <property type="entry name" value="CheY-like_superfamily"/>
</dbReference>
<dbReference type="Proteomes" id="UP001229244">
    <property type="component" value="Unassembled WGS sequence"/>
</dbReference>
<dbReference type="SUPFAM" id="SSF52172">
    <property type="entry name" value="CheY-like"/>
    <property type="match status" value="1"/>
</dbReference>
<keyword evidence="2" id="KW-0902">Two-component regulatory system</keyword>
<accession>A0AAE3VQW9</accession>
<dbReference type="PANTHER" id="PTHR44688">
    <property type="entry name" value="DNA-BINDING TRANSCRIPTIONAL ACTIVATOR DEVR_DOSR"/>
    <property type="match status" value="1"/>
</dbReference>
<dbReference type="PRINTS" id="PR00038">
    <property type="entry name" value="HTHLUXR"/>
</dbReference>
<keyword evidence="5" id="KW-0804">Transcription</keyword>
<organism evidence="9 10">
    <name type="scientific">Amorphus orientalis</name>
    <dbReference type="NCBI Taxonomy" id="649198"/>
    <lineage>
        <taxon>Bacteria</taxon>
        <taxon>Pseudomonadati</taxon>
        <taxon>Pseudomonadota</taxon>
        <taxon>Alphaproteobacteria</taxon>
        <taxon>Hyphomicrobiales</taxon>
        <taxon>Amorphaceae</taxon>
        <taxon>Amorphus</taxon>
    </lineage>
</organism>
<evidence type="ECO:0000256" key="4">
    <source>
        <dbReference type="ARBA" id="ARBA00023125"/>
    </source>
</evidence>
<dbReference type="SMART" id="SM00448">
    <property type="entry name" value="REC"/>
    <property type="match status" value="1"/>
</dbReference>
<reference evidence="9" key="1">
    <citation type="submission" date="2023-07" db="EMBL/GenBank/DDBJ databases">
        <title>Genomic Encyclopedia of Type Strains, Phase IV (KMG-IV): sequencing the most valuable type-strain genomes for metagenomic binning, comparative biology and taxonomic classification.</title>
        <authorList>
            <person name="Goeker M."/>
        </authorList>
    </citation>
    <scope>NUCLEOTIDE SEQUENCE</scope>
    <source>
        <strain evidence="9">DSM 21202</strain>
    </source>
</reference>
<feature type="domain" description="HTH luxR-type" evidence="7">
    <location>
        <begin position="133"/>
        <end position="198"/>
    </location>
</feature>
<evidence type="ECO:0000259" key="7">
    <source>
        <dbReference type="PROSITE" id="PS50043"/>
    </source>
</evidence>
<gene>
    <name evidence="9" type="ORF">J2S73_003173</name>
</gene>
<feature type="domain" description="Response regulatory" evidence="8">
    <location>
        <begin position="3"/>
        <end position="117"/>
    </location>
</feature>
<keyword evidence="4" id="KW-0238">DNA-binding</keyword>
<dbReference type="AlphaFoldDB" id="A0AAE3VQW9"/>
<dbReference type="InterPro" id="IPR001789">
    <property type="entry name" value="Sig_transdc_resp-reg_receiver"/>
</dbReference>
<dbReference type="InterPro" id="IPR016032">
    <property type="entry name" value="Sig_transdc_resp-reg_C-effctor"/>
</dbReference>
<dbReference type="SUPFAM" id="SSF46894">
    <property type="entry name" value="C-terminal effector domain of the bipartite response regulators"/>
    <property type="match status" value="1"/>
</dbReference>
<dbReference type="PROSITE" id="PS50110">
    <property type="entry name" value="RESPONSE_REGULATORY"/>
    <property type="match status" value="1"/>
</dbReference>